<evidence type="ECO:0000313" key="8">
    <source>
        <dbReference type="Proteomes" id="UP000297475"/>
    </source>
</evidence>
<dbReference type="RefSeq" id="WP_135480822.1">
    <property type="nucleotide sequence ID" value="NZ_SRMF01000001.1"/>
</dbReference>
<comment type="caution">
    <text evidence="7">The sequence shown here is derived from an EMBL/GenBank/DDBJ whole genome shotgun (WGS) entry which is preliminary data.</text>
</comment>
<evidence type="ECO:0000313" key="7">
    <source>
        <dbReference type="EMBL" id="TGG95281.1"/>
    </source>
</evidence>
<dbReference type="OrthoDB" id="9765111at2"/>
<evidence type="ECO:0000256" key="6">
    <source>
        <dbReference type="SAM" id="Phobius"/>
    </source>
</evidence>
<organism evidence="7 8">
    <name type="scientific">Natronospirillum operosum</name>
    <dbReference type="NCBI Taxonomy" id="2759953"/>
    <lineage>
        <taxon>Bacteria</taxon>
        <taxon>Pseudomonadati</taxon>
        <taxon>Pseudomonadota</taxon>
        <taxon>Gammaproteobacteria</taxon>
        <taxon>Oceanospirillales</taxon>
        <taxon>Natronospirillaceae</taxon>
        <taxon>Natronospirillum</taxon>
    </lineage>
</organism>
<accession>A0A4Z0WI22</accession>
<evidence type="ECO:0000256" key="1">
    <source>
        <dbReference type="ARBA" id="ARBA00003416"/>
    </source>
</evidence>
<evidence type="ECO:0000256" key="2">
    <source>
        <dbReference type="ARBA" id="ARBA00009840"/>
    </source>
</evidence>
<keyword evidence="6" id="KW-0812">Transmembrane</keyword>
<keyword evidence="6" id="KW-0472">Membrane</keyword>
<feature type="coiled-coil region" evidence="5">
    <location>
        <begin position="53"/>
        <end position="147"/>
    </location>
</feature>
<keyword evidence="3 5" id="KW-0175">Coiled coil</keyword>
<dbReference type="PANTHER" id="PTHR30563:SF0">
    <property type="entry name" value="DNA RECOMBINATION PROTEIN RMUC"/>
    <property type="match status" value="1"/>
</dbReference>
<protein>
    <submittedName>
        <fullName evidence="7">DNA recombination protein RmuC</fullName>
    </submittedName>
</protein>
<keyword evidence="4" id="KW-0233">DNA recombination</keyword>
<name>A0A4Z0WI22_9GAMM</name>
<comment type="function">
    <text evidence="1">Involved in DNA recombination.</text>
</comment>
<dbReference type="AlphaFoldDB" id="A0A4Z0WI22"/>
<feature type="transmembrane region" description="Helical" evidence="6">
    <location>
        <begin position="12"/>
        <end position="33"/>
    </location>
</feature>
<keyword evidence="8" id="KW-1185">Reference proteome</keyword>
<proteinExistence type="inferred from homology"/>
<keyword evidence="6" id="KW-1133">Transmembrane helix</keyword>
<dbReference type="Pfam" id="PF02646">
    <property type="entry name" value="RmuC"/>
    <property type="match status" value="1"/>
</dbReference>
<evidence type="ECO:0000256" key="5">
    <source>
        <dbReference type="SAM" id="Coils"/>
    </source>
</evidence>
<dbReference type="GO" id="GO:0006310">
    <property type="term" value="P:DNA recombination"/>
    <property type="evidence" value="ECO:0007669"/>
    <property type="project" value="UniProtKB-KW"/>
</dbReference>
<dbReference type="PANTHER" id="PTHR30563">
    <property type="entry name" value="DNA RECOMBINATION PROTEIN RMUC"/>
    <property type="match status" value="1"/>
</dbReference>
<gene>
    <name evidence="7" type="ORF">E4656_02345</name>
</gene>
<dbReference type="Proteomes" id="UP000297475">
    <property type="component" value="Unassembled WGS sequence"/>
</dbReference>
<evidence type="ECO:0000256" key="4">
    <source>
        <dbReference type="ARBA" id="ARBA00023172"/>
    </source>
</evidence>
<comment type="similarity">
    <text evidence="2">Belongs to the RmuC family.</text>
</comment>
<dbReference type="EMBL" id="SRMF01000001">
    <property type="protein sequence ID" value="TGG95281.1"/>
    <property type="molecule type" value="Genomic_DNA"/>
</dbReference>
<evidence type="ECO:0000256" key="3">
    <source>
        <dbReference type="ARBA" id="ARBA00023054"/>
    </source>
</evidence>
<dbReference type="InterPro" id="IPR003798">
    <property type="entry name" value="DNA_recombination_RmuC"/>
</dbReference>
<sequence length="460" mass="53426">MSVLENLLANPPLLFTIAGLLVAALAASVAFNVRQRSWLQQRDDELAESQEARQQQEVMLGRQEETIQGLREQLQGSEQALTQARQEAQREYQTRLEAEQKLALERQRLQSERQQWEEKQRVLEDSEERLQKNFENLANRIFDQKQQHFSRTSQESLQNLMQPMREQLKDFRQRVETVYEKDTEDRQSLRFQLNELKKMNETMNEEARRLTNALKGEKKTQGNWGEMLLERILEESGLRKGHEYDVQFSARGESGQRLQPDAIIHLPDEKDIIVDAKVSLVDFERYVNAEDELDRAASLKAHVDAVRTQMKNLSAKNYEQIDSLRTLDFVLMFVPVEAAFLVAVEQDPMLFRDAFDRNIILVSPSTLLAVLKTIHNIWRNEHQNRNAVQIAEEAGKLYDQFVLFTESLKDVQKHLGKSQDSLDKSIKQLSEGRGNAVRRVEKLRELGAKNKKQLSVDDLS</sequence>
<feature type="coiled-coil region" evidence="5">
    <location>
        <begin position="186"/>
        <end position="220"/>
    </location>
</feature>
<reference evidence="7 8" key="1">
    <citation type="submission" date="2019-04" db="EMBL/GenBank/DDBJ databases">
        <title>Natronospirillum operosus gen. nov., sp. nov., a haloalkaliphilic satellite isolated from decaying biomass of laboratory culture of cyanobacterium Geitlerinema sp. and proposal of Natronospirillaceae fam. nov. and Saccharospirillaceae fam. nov.</title>
        <authorList>
            <person name="Kevbrin V."/>
            <person name="Boltyanskaya Y."/>
            <person name="Koziaeva V."/>
            <person name="Grouzdev D.S."/>
            <person name="Park M."/>
            <person name="Cho J."/>
        </authorList>
    </citation>
    <scope>NUCLEOTIDE SEQUENCE [LARGE SCALE GENOMIC DNA]</scope>
    <source>
        <strain evidence="7 8">G-116</strain>
    </source>
</reference>